<feature type="domain" description="N-acetyltransferase" evidence="1">
    <location>
        <begin position="10"/>
        <end position="166"/>
    </location>
</feature>
<reference evidence="3 5" key="1">
    <citation type="submission" date="2014-12" db="EMBL/GenBank/DDBJ databases">
        <title>Draft genome sequences of 29 type strains of Enterococci.</title>
        <authorList>
            <person name="Zhong Z."/>
            <person name="Sun Z."/>
            <person name="Liu W."/>
            <person name="Zhang W."/>
            <person name="Zhang H."/>
        </authorList>
    </citation>
    <scope>NUCLEOTIDE SEQUENCE [LARGE SCALE GENOMIC DNA]</scope>
    <source>
        <strain evidence="3 5">DSM 22801</strain>
    </source>
</reference>
<dbReference type="SUPFAM" id="SSF55718">
    <property type="entry name" value="SCP-like"/>
    <property type="match status" value="1"/>
</dbReference>
<name>A0A0S3K9L4_9ENTE</name>
<dbReference type="PANTHER" id="PTHR37817:SF1">
    <property type="entry name" value="N-ACETYLTRANSFERASE EIS"/>
    <property type="match status" value="1"/>
</dbReference>
<evidence type="ECO:0000313" key="4">
    <source>
        <dbReference type="Proteomes" id="UP000065511"/>
    </source>
</evidence>
<dbReference type="PROSITE" id="PS51186">
    <property type="entry name" value="GNAT"/>
    <property type="match status" value="1"/>
</dbReference>
<dbReference type="Pfam" id="PF17668">
    <property type="entry name" value="Acetyltransf_17"/>
    <property type="match status" value="1"/>
</dbReference>
<dbReference type="InterPro" id="IPR025559">
    <property type="entry name" value="Eis_dom"/>
</dbReference>
<dbReference type="Pfam" id="PF13527">
    <property type="entry name" value="Acetyltransf_9"/>
    <property type="match status" value="1"/>
</dbReference>
<dbReference type="InterPro" id="IPR041380">
    <property type="entry name" value="Acetyltransf_17"/>
</dbReference>
<dbReference type="InterPro" id="IPR016181">
    <property type="entry name" value="Acyl_CoA_acyltransferase"/>
</dbReference>
<dbReference type="Gene3D" id="3.40.630.30">
    <property type="match status" value="2"/>
</dbReference>
<evidence type="ECO:0000313" key="2">
    <source>
        <dbReference type="EMBL" id="ALS00933.1"/>
    </source>
</evidence>
<sequence length="406" mass="48146">MDQKEFRESLELKAVDEQYVDQFNELLSYVFQFTEADLEESGYESKKELIKSKQPILEQSKVFGWFHEDKLISQIAIYPCEVNIHGTLFKMGGVTGVGTYPEYANHGLMQDLIHLALKNMRQDRQWISYLYPYSIPYYRRKGWEIMSDKLSFKIRDTQLPKQVDVPGMVERVSVDHEDVFTVYAKFARQNHGALIRSEFNWEEYWRFENEEERTAAVYYGANQEPLGVLFYWVAEEVFHIKEMFYINQEARNGLWNFISAHFSMVYWVKGDIYKNEPLAFLLDDSQIKETIEPYFMARIVDVKELLLTYPYASTAKPFHFVVTDPVAEWNNGVFSLLWDEDDQVSVTDEPLGQPVHIDIQTLTCLLMNYRRPTYLHRIERLDTDKETLNSLERIFPDQEAYFSDYF</sequence>
<evidence type="ECO:0000313" key="3">
    <source>
        <dbReference type="EMBL" id="OJG89930.1"/>
    </source>
</evidence>
<keyword evidence="4" id="KW-1185">Reference proteome</keyword>
<dbReference type="GO" id="GO:0034069">
    <property type="term" value="F:aminoglycoside N-acetyltransferase activity"/>
    <property type="evidence" value="ECO:0007669"/>
    <property type="project" value="TreeGrafter"/>
</dbReference>
<reference evidence="2 4" key="2">
    <citation type="submission" date="2015-12" db="EMBL/GenBank/DDBJ databases">
        <authorList>
            <person name="Lauer A."/>
            <person name="Humrighouse B."/>
            <person name="Loparev V."/>
            <person name="Shewmaker P.L."/>
            <person name="Whitney A.M."/>
            <person name="McLaughlin R.W."/>
        </authorList>
    </citation>
    <scope>NUCLEOTIDE SEQUENCE [LARGE SCALE GENOMIC DNA]</scope>
    <source>
        <strain evidence="2 4">LMG 23085</strain>
    </source>
</reference>
<dbReference type="GO" id="GO:0030649">
    <property type="term" value="P:aminoglycoside antibiotic catabolic process"/>
    <property type="evidence" value="ECO:0007669"/>
    <property type="project" value="TreeGrafter"/>
</dbReference>
<evidence type="ECO:0000259" key="1">
    <source>
        <dbReference type="PROSITE" id="PS51186"/>
    </source>
</evidence>
<protein>
    <submittedName>
        <fullName evidence="2 3">Acetyltransferase</fullName>
    </submittedName>
</protein>
<dbReference type="InterPro" id="IPR051554">
    <property type="entry name" value="Acetyltransferase_Eis"/>
</dbReference>
<dbReference type="PANTHER" id="PTHR37817">
    <property type="entry name" value="N-ACETYLTRANSFERASE EIS"/>
    <property type="match status" value="1"/>
</dbReference>
<dbReference type="Proteomes" id="UP000065511">
    <property type="component" value="Chromosome"/>
</dbReference>
<dbReference type="SUPFAM" id="SSF55729">
    <property type="entry name" value="Acyl-CoA N-acyltransferases (Nat)"/>
    <property type="match status" value="1"/>
</dbReference>
<organism evidence="3 5">
    <name type="scientific">Enterococcus silesiacus</name>
    <dbReference type="NCBI Taxonomy" id="332949"/>
    <lineage>
        <taxon>Bacteria</taxon>
        <taxon>Bacillati</taxon>
        <taxon>Bacillota</taxon>
        <taxon>Bacilli</taxon>
        <taxon>Lactobacillales</taxon>
        <taxon>Enterococcaceae</taxon>
        <taxon>Enterococcus</taxon>
    </lineage>
</organism>
<evidence type="ECO:0000313" key="5">
    <source>
        <dbReference type="Proteomes" id="UP000183039"/>
    </source>
</evidence>
<dbReference type="Proteomes" id="UP000183039">
    <property type="component" value="Unassembled WGS sequence"/>
</dbReference>
<dbReference type="AlphaFoldDB" id="A0A0S3K9L4"/>
<dbReference type="OrthoDB" id="9768284at2"/>
<dbReference type="RefSeq" id="WP_071878514.1">
    <property type="nucleotide sequence ID" value="NZ_JXLC01000021.1"/>
</dbReference>
<dbReference type="EMBL" id="JXLC01000021">
    <property type="protein sequence ID" value="OJG89930.1"/>
    <property type="molecule type" value="Genomic_DNA"/>
</dbReference>
<dbReference type="InterPro" id="IPR000182">
    <property type="entry name" value="GNAT_dom"/>
</dbReference>
<proteinExistence type="predicted"/>
<dbReference type="EMBL" id="CP013614">
    <property type="protein sequence ID" value="ALS00933.1"/>
    <property type="molecule type" value="Genomic_DNA"/>
</dbReference>
<dbReference type="Gene3D" id="3.30.1050.10">
    <property type="entry name" value="SCP2 sterol-binding domain"/>
    <property type="match status" value="1"/>
</dbReference>
<dbReference type="Pfam" id="PF13530">
    <property type="entry name" value="SCP2_2"/>
    <property type="match status" value="1"/>
</dbReference>
<dbReference type="InterPro" id="IPR036527">
    <property type="entry name" value="SCP2_sterol-bd_dom_sf"/>
</dbReference>
<dbReference type="KEGG" id="ess:ATZ33_05985"/>
<gene>
    <name evidence="2" type="ORF">ATZ33_05985</name>
    <name evidence="3" type="ORF">RV15_GL001496</name>
</gene>
<accession>A0A0S3K9L4</accession>